<evidence type="ECO:0000256" key="2">
    <source>
        <dbReference type="RuleBase" id="RU363072"/>
    </source>
</evidence>
<reference evidence="4" key="1">
    <citation type="journal article" date="2014" name="Int. J. Syst. Evol. Microbiol.">
        <title>Complete genome sequence of Corynebacterium casei LMG S-19264T (=DSM 44701T), isolated from a smear-ripened cheese.</title>
        <authorList>
            <consortium name="US DOE Joint Genome Institute (JGI-PGF)"/>
            <person name="Walter F."/>
            <person name="Albersmeier A."/>
            <person name="Kalinowski J."/>
            <person name="Ruckert C."/>
        </authorList>
    </citation>
    <scope>NUCLEOTIDE SEQUENCE</scope>
    <source>
        <strain evidence="4">CGMCC 1.15725</strain>
    </source>
</reference>
<dbReference type="Gene3D" id="2.40.160.180">
    <property type="entry name" value="Carbohydrate-selective porin OprB"/>
    <property type="match status" value="1"/>
</dbReference>
<dbReference type="RefSeq" id="WP_189049242.1">
    <property type="nucleotide sequence ID" value="NZ_BMJQ01000011.1"/>
</dbReference>
<dbReference type="Pfam" id="PF04966">
    <property type="entry name" value="OprB"/>
    <property type="match status" value="1"/>
</dbReference>
<feature type="signal peptide" evidence="2">
    <location>
        <begin position="1"/>
        <end position="29"/>
    </location>
</feature>
<sequence>MKHVRLKAPPLLGFAAIAFTLGLTHPAMSQEAPAATLPAATLPAAEGGATQAPGGDAPADAAKPTGFWERDTLTGDWGGVRSTLQDAGIKLGVVETSDLLANVTGGAKTGALYEGLTALTLDLDLEKLSGWTGATIHASAWQIHGRGFSANNVKSLMPQSSVEADRGSLLSDLYFEQALFDGAASVRIGQQAVDDEFIISKTATLFVNSNFGYPALPSLDQPSGGPDYPFATPGVRLKLAPTDQLTVLAGAFNGDPAGPGAGDPQLRNPSGTAFRFSDGVLAFLEAQYAINQSKDAEGLPGTYKLGAWYDSQPFADQHFDRLGLSLADPRSNGVARQHNGDWSIYAIADQMLWRRPGTDDQGLSAFARVMGAPADRNLVDFDAAGGFSFKGPLEGRDDDQVGLAASYSRISNRASRLDADFLRLVPGRPVRDQESSIELTYMAQVTPWWQLQPDLQYIVHPGGNAPLPSDPSQRRTIGNAFVIGLRTTVTF</sequence>
<dbReference type="InterPro" id="IPR038673">
    <property type="entry name" value="OprB_sf"/>
</dbReference>
<evidence type="ECO:0000313" key="4">
    <source>
        <dbReference type="EMBL" id="GGF30768.1"/>
    </source>
</evidence>
<dbReference type="AlphaFoldDB" id="A0A8J2YW43"/>
<dbReference type="GO" id="GO:0016020">
    <property type="term" value="C:membrane"/>
    <property type="evidence" value="ECO:0007669"/>
    <property type="project" value="InterPro"/>
</dbReference>
<dbReference type="PANTHER" id="PTHR37944:SF1">
    <property type="entry name" value="PORIN B"/>
    <property type="match status" value="1"/>
</dbReference>
<dbReference type="InterPro" id="IPR052932">
    <property type="entry name" value="OprB_Porin"/>
</dbReference>
<dbReference type="Proteomes" id="UP000646365">
    <property type="component" value="Unassembled WGS sequence"/>
</dbReference>
<proteinExistence type="inferred from homology"/>
<reference evidence="4" key="2">
    <citation type="submission" date="2020-09" db="EMBL/GenBank/DDBJ databases">
        <authorList>
            <person name="Sun Q."/>
            <person name="Zhou Y."/>
        </authorList>
    </citation>
    <scope>NUCLEOTIDE SEQUENCE</scope>
    <source>
        <strain evidence="4">CGMCC 1.15725</strain>
    </source>
</reference>
<protein>
    <submittedName>
        <fullName evidence="4">Porin</fullName>
    </submittedName>
</protein>
<dbReference type="PANTHER" id="PTHR37944">
    <property type="entry name" value="PORIN B"/>
    <property type="match status" value="1"/>
</dbReference>
<feature type="chain" id="PRO_5035341082" evidence="2">
    <location>
        <begin position="30"/>
        <end position="491"/>
    </location>
</feature>
<accession>A0A8J2YW43</accession>
<evidence type="ECO:0000256" key="3">
    <source>
        <dbReference type="SAM" id="MobiDB-lite"/>
    </source>
</evidence>
<comment type="similarity">
    <text evidence="1 2">Belongs to the OprB family.</text>
</comment>
<comment type="caution">
    <text evidence="4">The sequence shown here is derived from an EMBL/GenBank/DDBJ whole genome shotgun (WGS) entry which is preliminary data.</text>
</comment>
<evidence type="ECO:0000313" key="5">
    <source>
        <dbReference type="Proteomes" id="UP000646365"/>
    </source>
</evidence>
<keyword evidence="2" id="KW-0732">Signal</keyword>
<evidence type="ECO:0000256" key="1">
    <source>
        <dbReference type="ARBA" id="ARBA00008769"/>
    </source>
</evidence>
<name>A0A8J2YW43_9PROT</name>
<keyword evidence="5" id="KW-1185">Reference proteome</keyword>
<feature type="region of interest" description="Disordered" evidence="3">
    <location>
        <begin position="45"/>
        <end position="64"/>
    </location>
</feature>
<gene>
    <name evidence="4" type="ORF">GCM10011611_41080</name>
</gene>
<organism evidence="4 5">
    <name type="scientific">Aliidongia dinghuensis</name>
    <dbReference type="NCBI Taxonomy" id="1867774"/>
    <lineage>
        <taxon>Bacteria</taxon>
        <taxon>Pseudomonadati</taxon>
        <taxon>Pseudomonadota</taxon>
        <taxon>Alphaproteobacteria</taxon>
        <taxon>Rhodospirillales</taxon>
        <taxon>Dongiaceae</taxon>
        <taxon>Aliidongia</taxon>
    </lineage>
</organism>
<dbReference type="InterPro" id="IPR007049">
    <property type="entry name" value="Carb-sel_porin_OprB"/>
</dbReference>
<dbReference type="GO" id="GO:0008643">
    <property type="term" value="P:carbohydrate transport"/>
    <property type="evidence" value="ECO:0007669"/>
    <property type="project" value="InterPro"/>
</dbReference>
<dbReference type="GO" id="GO:0015288">
    <property type="term" value="F:porin activity"/>
    <property type="evidence" value="ECO:0007669"/>
    <property type="project" value="InterPro"/>
</dbReference>
<dbReference type="EMBL" id="BMJQ01000011">
    <property type="protein sequence ID" value="GGF30768.1"/>
    <property type="molecule type" value="Genomic_DNA"/>
</dbReference>